<evidence type="ECO:0000313" key="6">
    <source>
        <dbReference type="EMBL" id="QOE55610.1"/>
    </source>
</evidence>
<proteinExistence type="predicted"/>
<dbReference type="SUPFAM" id="SSF56672">
    <property type="entry name" value="DNA/RNA polymerases"/>
    <property type="match status" value="1"/>
</dbReference>
<sequence length="534" mass="61418">MTRWVLRFLQSMAPQSQMLYWLTCKDSIAFEIIETAGIMDVMVNEIFPKVSTSHVHIVNSFLEYRIPGVTKVDFDFFEEDLEFNDFETIVDTATISDPFTPLKIQRKKKLKSMIRSAIGVRKKDTLKCNLITFEKRNFNADTTCRIGSSDHIADLLFSKTREKFFAANRLAEVQEDPIGQNKLSLSEWMDKRDGGKLKSLLTRLKTFIYDIGDMTRYKLMVKADAKPKLDETPLYQYVTGQNIVFQDKALTALFSHCFTQCTQRLKYVSEEKCCFFVGSSNEEFADLVSGRLGDLSKYYVYELDISKYDKSQASLMKDVEYRLLHSLGFHNEVLDAFFSGEYDSMVTSLNKELNLSIYSQRRSGGANTWLGNTLVLLTLLSVLIGEREFDLALCSGDDSLIFFKEPLTLETMEISATLGFDVKLFEQSVPYFCSKYFVQTPDRLHFVPDPFKLLYKLGVERDFNEDLLHEVFTSFTDMTKSFFHEGVISELVKLDARKYGENPFSLAAFSLIHVLASNFNQFKRLYYDLIADGG</sequence>
<dbReference type="GO" id="GO:0003968">
    <property type="term" value="F:RNA-directed RNA polymerase activity"/>
    <property type="evidence" value="ECO:0007669"/>
    <property type="project" value="UniProtKB-KW"/>
</dbReference>
<evidence type="ECO:0000259" key="5">
    <source>
        <dbReference type="PROSITE" id="PS50507"/>
    </source>
</evidence>
<dbReference type="GO" id="GO:0039694">
    <property type="term" value="P:viral RNA genome replication"/>
    <property type="evidence" value="ECO:0007669"/>
    <property type="project" value="InterPro"/>
</dbReference>
<dbReference type="GO" id="GO:0003723">
    <property type="term" value="F:RNA binding"/>
    <property type="evidence" value="ECO:0007669"/>
    <property type="project" value="InterPro"/>
</dbReference>
<keyword evidence="2" id="KW-0808">Transferase</keyword>
<keyword evidence="1 6" id="KW-0696">RNA-directed RNA polymerase</keyword>
<protein>
    <submittedName>
        <fullName evidence="6">RNA-dependent RNA polymerase</fullName>
    </submittedName>
</protein>
<evidence type="ECO:0000256" key="4">
    <source>
        <dbReference type="ARBA" id="ARBA00022953"/>
    </source>
</evidence>
<evidence type="ECO:0000256" key="1">
    <source>
        <dbReference type="ARBA" id="ARBA00022484"/>
    </source>
</evidence>
<dbReference type="InterPro" id="IPR043502">
    <property type="entry name" value="DNA/RNA_pol_sf"/>
</dbReference>
<accession>A0A7U3VYY3</accession>
<keyword evidence="3" id="KW-0548">Nucleotidyltransferase</keyword>
<dbReference type="GO" id="GO:0006351">
    <property type="term" value="P:DNA-templated transcription"/>
    <property type="evidence" value="ECO:0007669"/>
    <property type="project" value="InterPro"/>
</dbReference>
<dbReference type="InterPro" id="IPR007094">
    <property type="entry name" value="RNA-dir_pol_PSvirus"/>
</dbReference>
<name>A0A7U3VYY3_9CLOS</name>
<evidence type="ECO:0000256" key="3">
    <source>
        <dbReference type="ARBA" id="ARBA00022695"/>
    </source>
</evidence>
<dbReference type="InterPro" id="IPR001788">
    <property type="entry name" value="RNA-dep_RNA_pol_alsuvir"/>
</dbReference>
<dbReference type="EMBL" id="MT321300">
    <property type="protein sequence ID" value="QOE55610.1"/>
    <property type="molecule type" value="Genomic_RNA"/>
</dbReference>
<feature type="domain" description="RdRp catalytic" evidence="5">
    <location>
        <begin position="298"/>
        <end position="411"/>
    </location>
</feature>
<keyword evidence="4" id="KW-0693">Viral RNA replication</keyword>
<evidence type="ECO:0000256" key="2">
    <source>
        <dbReference type="ARBA" id="ARBA00022679"/>
    </source>
</evidence>
<organism evidence="6">
    <name type="scientific">Closteroviridae sp</name>
    <dbReference type="NCBI Taxonomy" id="2767537"/>
    <lineage>
        <taxon>Viruses</taxon>
        <taxon>Riboviria</taxon>
        <taxon>Orthornavirae</taxon>
        <taxon>Kitrinoviricota</taxon>
        <taxon>Alsuviricetes</taxon>
        <taxon>Martellivirales</taxon>
        <taxon>Closteroviridae</taxon>
    </lineage>
</organism>
<reference evidence="6" key="1">
    <citation type="submission" date="2020-04" db="EMBL/GenBank/DDBJ databases">
        <title>Anulavirus from peony.</title>
        <authorList>
            <person name="Li Y."/>
        </authorList>
    </citation>
    <scope>NUCLEOTIDE SEQUENCE</scope>
    <source>
        <strain evidence="6">BJ</strain>
    </source>
</reference>
<dbReference type="Pfam" id="PF00978">
    <property type="entry name" value="RdRP_2"/>
    <property type="match status" value="1"/>
</dbReference>
<dbReference type="PROSITE" id="PS50507">
    <property type="entry name" value="RDRP_SSRNA_POS"/>
    <property type="match status" value="1"/>
</dbReference>